<feature type="compositionally biased region" description="Basic and acidic residues" evidence="1">
    <location>
        <begin position="353"/>
        <end position="366"/>
    </location>
</feature>
<evidence type="ECO:0000256" key="1">
    <source>
        <dbReference type="SAM" id="MobiDB-lite"/>
    </source>
</evidence>
<evidence type="ECO:0000313" key="3">
    <source>
        <dbReference type="Proteomes" id="UP000054561"/>
    </source>
</evidence>
<protein>
    <submittedName>
        <fullName evidence="2">Uncharacterized protein</fullName>
    </submittedName>
</protein>
<organism evidence="2 3">
    <name type="scientific">Plasmodium fragile</name>
    <dbReference type="NCBI Taxonomy" id="5857"/>
    <lineage>
        <taxon>Eukaryota</taxon>
        <taxon>Sar</taxon>
        <taxon>Alveolata</taxon>
        <taxon>Apicomplexa</taxon>
        <taxon>Aconoidasida</taxon>
        <taxon>Haemosporida</taxon>
        <taxon>Plasmodiidae</taxon>
        <taxon>Plasmodium</taxon>
        <taxon>Plasmodium (Plasmodium)</taxon>
    </lineage>
</organism>
<feature type="compositionally biased region" description="Basic and acidic residues" evidence="1">
    <location>
        <begin position="1072"/>
        <end position="1081"/>
    </location>
</feature>
<sequence length="1373" mass="154559">MNIQKEAKNGNTGKYDHAKKGNKNNKQECYSTNLIKTDDKVNMLKNNTNENGCSEEIVSEKLKVNINQSVLKEGTTTPIFKNDRDTTEDAKKKGNGEVHYKGSTRDADGSPVKTSTEGVVHDKSKGSVCNHNNVANGADNDYQHGRVAWGCTNNDGRDTTQSSNRELDERTNVETLNKVLPKSEVKKKHYSNLLPNRNCNDDDKCNLSQNVKKVPPSQEEKEKFETSPATCKRKSVGKDPPANDKRGSASKGCNGDNKPVDTSVEAPPFNTPQKGSNNDEKEAQYVKMESRISSKQNNEKTERTTNENGAMGEGAKQGEPMPRDNIKQSKNANIHKNKSVVKDNLDVITKGDGNTERGPKDDHPNDHINSSVKRTPSGSSKKTYPFKRSEHQKDKENRNEETSSNNVMSQKNGNYKKFPTFNNSNNGASFKKELRKKNPNIGSCNRKSENHKNFGHSKREQCWKICRDKNEDCNTTSGDYFKSGENYKREESYSPGDNSPNSSNNSNGRSHEPHRTNERGFKNSNPRTCRNAINGGYKNVCGKAQMDNSAKVDDNFHNAGHYKMSNYKNHYRNGKNEDTTGSSNRYGEKSGSQDQGVYWTNQNEQHERYEQYEPYEQNGKNESLNFRRKNFKNKKESTGVKQQDTRFHATEKYPKKYDANYFERNDSANVGNDSGSANKKKVNSSLKKIQSTNYSKHSPINGDTKGKESNGYDENDSTDVCTEGDASVNSTELVDKQIIHTVNHTSSSSTYHNSGEKTHNHIPRAGKKNSIVMSSPSHQGNINQDNKDYHKHTHTNYGKRNPKRSITAGGNSDHMKSENKCNFIPNADMSDSGRSKLNNSGEKDVMKGIRTKEYKTRDYGTLEGEGHGAHVKKIERRAKHFTAHPGDCTKSHVATNGNEYHHAAGNGNVKDQTNSQQGEKDKNPKNGGKQNHSNGPENKRTMLSQKIDQRSSNADEVTPTFNFNEFECWMSGRYNKLLDTYIDQQNRKKNNSEIFEDEIKVYELCSAYTNSGVEKESHENLSQMTETLGSRDTTEEDGAGSNENANVQTNSDIANERELVIEGKGRFSTRRNKGEHVDHTAGDNYKSGKSNYFPGAKNHMHLLDSSAAHEGENMYYQRNNNYRPKHEKKPLQFLHKNGPQNNKAPFLSSSSKKWDNLGRAGGEEVVENAIEDAKLEGKLEENTDTNAENNANNNTGANVTPSVKKYSAHNKNNKGEEKAGDGNFNRKNYYAKRQSGKGFGSSNITTKKLSSSNGFHKNKYHAGDHKNDYMKNEMNNATFYKSNRHTMGQHNNKRNNWSAKLVNDRFGNRYEEPFREQLNERFSKQNNSNDMDHTSGMFYASKNRIDKHDMLRNEMGTASTHNSNPAGNSRKSN</sequence>
<keyword evidence="3" id="KW-1185">Reference proteome</keyword>
<feature type="compositionally biased region" description="Polar residues" evidence="1">
    <location>
        <begin position="667"/>
        <end position="698"/>
    </location>
</feature>
<dbReference type="GeneID" id="24267668"/>
<feature type="compositionally biased region" description="Polar residues" evidence="1">
    <location>
        <begin position="579"/>
        <end position="596"/>
    </location>
</feature>
<feature type="region of interest" description="Disordered" evidence="1">
    <location>
        <begin position="1"/>
        <end position="29"/>
    </location>
</feature>
<feature type="region of interest" description="Disordered" evidence="1">
    <location>
        <begin position="667"/>
        <end position="724"/>
    </location>
</feature>
<dbReference type="OMA" id="CRDKNED"/>
<feature type="compositionally biased region" description="Polar residues" evidence="1">
    <location>
        <begin position="402"/>
        <end position="413"/>
    </location>
</feature>
<feature type="compositionally biased region" description="Low complexity" evidence="1">
    <location>
        <begin position="493"/>
        <end position="508"/>
    </location>
</feature>
<feature type="compositionally biased region" description="Low complexity" evidence="1">
    <location>
        <begin position="1184"/>
        <end position="1198"/>
    </location>
</feature>
<feature type="compositionally biased region" description="Polar residues" evidence="1">
    <location>
        <begin position="771"/>
        <end position="784"/>
    </location>
</feature>
<evidence type="ECO:0000313" key="2">
    <source>
        <dbReference type="EMBL" id="KJP87920.1"/>
    </source>
</evidence>
<feature type="compositionally biased region" description="Polar residues" evidence="1">
    <location>
        <begin position="928"/>
        <end position="939"/>
    </location>
</feature>
<feature type="region of interest" description="Disordered" evidence="1">
    <location>
        <begin position="744"/>
        <end position="841"/>
    </location>
</feature>
<dbReference type="RefSeq" id="XP_012335408.1">
    <property type="nucleotide sequence ID" value="XM_012479985.1"/>
</dbReference>
<feature type="region of interest" description="Disordered" evidence="1">
    <location>
        <begin position="611"/>
        <end position="652"/>
    </location>
</feature>
<proteinExistence type="predicted"/>
<feature type="region of interest" description="Disordered" evidence="1">
    <location>
        <begin position="566"/>
        <end position="596"/>
    </location>
</feature>
<feature type="compositionally biased region" description="Basic and acidic residues" evidence="1">
    <location>
        <begin position="81"/>
        <end position="108"/>
    </location>
</feature>
<dbReference type="OrthoDB" id="387070at2759"/>
<feature type="compositionally biased region" description="Basic and acidic residues" evidence="1">
    <location>
        <begin position="633"/>
        <end position="652"/>
    </location>
</feature>
<name>A0A0D9QLH1_PLAFR</name>
<feature type="compositionally biased region" description="Basic and acidic residues" evidence="1">
    <location>
        <begin position="509"/>
        <end position="521"/>
    </location>
</feature>
<feature type="compositionally biased region" description="Low complexity" evidence="1">
    <location>
        <begin position="744"/>
        <end position="753"/>
    </location>
</feature>
<gene>
    <name evidence="2" type="ORF">AK88_02354</name>
</gene>
<feature type="region of interest" description="Disordered" evidence="1">
    <location>
        <begin position="882"/>
        <end position="939"/>
    </location>
</feature>
<dbReference type="VEuPathDB" id="PlasmoDB:AK88_02354"/>
<feature type="compositionally biased region" description="Basic and acidic residues" evidence="1">
    <location>
        <begin position="1054"/>
        <end position="1065"/>
    </location>
</feature>
<feature type="region of interest" description="Disordered" evidence="1">
    <location>
        <begin position="1249"/>
        <end position="1268"/>
    </location>
</feature>
<feature type="compositionally biased region" description="Polar residues" evidence="1">
    <location>
        <begin position="367"/>
        <end position="382"/>
    </location>
</feature>
<feature type="compositionally biased region" description="Basic and acidic residues" evidence="1">
    <location>
        <begin position="1"/>
        <end position="19"/>
    </location>
</feature>
<dbReference type="EMBL" id="KQ001667">
    <property type="protein sequence ID" value="KJP87920.1"/>
    <property type="molecule type" value="Genomic_DNA"/>
</dbReference>
<dbReference type="Proteomes" id="UP000054561">
    <property type="component" value="Unassembled WGS sequence"/>
</dbReference>
<feature type="region of interest" description="Disordered" evidence="1">
    <location>
        <begin position="477"/>
        <end position="529"/>
    </location>
</feature>
<accession>A0A0D9QLH1</accession>
<reference evidence="2 3" key="1">
    <citation type="submission" date="2014-03" db="EMBL/GenBank/DDBJ databases">
        <title>The Genome Sequence of Plasmodium fragile nilgiri.</title>
        <authorList>
            <consortium name="The Broad Institute Genomics Platform"/>
            <consortium name="The Broad Institute Genome Sequencing Center for Infectious Disease"/>
            <person name="Neafsey D."/>
            <person name="Duraisingh M."/>
            <person name="Young S.K."/>
            <person name="Zeng Q."/>
            <person name="Gargeya S."/>
            <person name="Abouelleil A."/>
            <person name="Alvarado L."/>
            <person name="Chapman S.B."/>
            <person name="Gainer-Dewar J."/>
            <person name="Goldberg J."/>
            <person name="Griggs A."/>
            <person name="Gujja S."/>
            <person name="Hansen M."/>
            <person name="Howarth C."/>
            <person name="Imamovic A."/>
            <person name="Larimer J."/>
            <person name="Pearson M."/>
            <person name="Poon T.W."/>
            <person name="Priest M."/>
            <person name="Roberts A."/>
            <person name="Saif S."/>
            <person name="Shea T."/>
            <person name="Sykes S."/>
            <person name="Wortman J."/>
            <person name="Nusbaum C."/>
            <person name="Birren B."/>
        </authorList>
    </citation>
    <scope>NUCLEOTIDE SEQUENCE [LARGE SCALE GENOMIC DNA]</scope>
    <source>
        <strain evidence="3">nilgiri</strain>
    </source>
</reference>
<feature type="region of interest" description="Disordered" evidence="1">
    <location>
        <begin position="1178"/>
        <end position="1225"/>
    </location>
</feature>
<feature type="compositionally biased region" description="Polar residues" evidence="1">
    <location>
        <begin position="1020"/>
        <end position="1031"/>
    </location>
</feature>
<feature type="region of interest" description="Disordered" evidence="1">
    <location>
        <begin position="77"/>
        <end position="125"/>
    </location>
</feature>
<feature type="compositionally biased region" description="Polar residues" evidence="1">
    <location>
        <begin position="1041"/>
        <end position="1053"/>
    </location>
</feature>
<feature type="region of interest" description="Disordered" evidence="1">
    <location>
        <begin position="182"/>
        <end position="456"/>
    </location>
</feature>
<feature type="compositionally biased region" description="Basic and acidic residues" evidence="1">
    <location>
        <begin position="387"/>
        <end position="401"/>
    </location>
</feature>
<feature type="compositionally biased region" description="Basic and acidic residues" evidence="1">
    <location>
        <begin position="446"/>
        <end position="456"/>
    </location>
</feature>
<feature type="compositionally biased region" description="Basic and acidic residues" evidence="1">
    <location>
        <begin position="277"/>
        <end position="305"/>
    </location>
</feature>
<feature type="region of interest" description="Disordered" evidence="1">
    <location>
        <begin position="1013"/>
        <end position="1086"/>
    </location>
</feature>